<dbReference type="InterPro" id="IPR050469">
    <property type="entry name" value="Diguanylate_Cyclase"/>
</dbReference>
<feature type="transmembrane region" description="Helical" evidence="1">
    <location>
        <begin position="124"/>
        <end position="142"/>
    </location>
</feature>
<keyword evidence="1" id="KW-0472">Membrane</keyword>
<dbReference type="SUPFAM" id="SSF55073">
    <property type="entry name" value="Nucleotide cyclase"/>
    <property type="match status" value="1"/>
</dbReference>
<dbReference type="GO" id="GO:0005886">
    <property type="term" value="C:plasma membrane"/>
    <property type="evidence" value="ECO:0007669"/>
    <property type="project" value="TreeGrafter"/>
</dbReference>
<evidence type="ECO:0000256" key="1">
    <source>
        <dbReference type="SAM" id="Phobius"/>
    </source>
</evidence>
<name>A0A380CJS7_SPOPA</name>
<proteinExistence type="predicted"/>
<dbReference type="GO" id="GO:1902201">
    <property type="term" value="P:negative regulation of bacterial-type flagellum-dependent cell motility"/>
    <property type="evidence" value="ECO:0007669"/>
    <property type="project" value="TreeGrafter"/>
</dbReference>
<dbReference type="InterPro" id="IPR043128">
    <property type="entry name" value="Rev_trsase/Diguanyl_cyclase"/>
</dbReference>
<dbReference type="RefSeq" id="WP_115363521.1">
    <property type="nucleotide sequence ID" value="NZ_CP038012.1"/>
</dbReference>
<dbReference type="AlphaFoldDB" id="A0A380CJS7"/>
<dbReference type="CDD" id="cd01949">
    <property type="entry name" value="GGDEF"/>
    <property type="match status" value="1"/>
</dbReference>
<dbReference type="Pfam" id="PF00990">
    <property type="entry name" value="GGDEF"/>
    <property type="match status" value="1"/>
</dbReference>
<gene>
    <name evidence="3" type="primary">pleD_3</name>
    <name evidence="3" type="ORF">NCTC4822_03071</name>
</gene>
<protein>
    <submittedName>
        <fullName evidence="3">Stalked cell differentiation-controlling protein</fullName>
    </submittedName>
</protein>
<feature type="domain" description="GGDEF" evidence="2">
    <location>
        <begin position="217"/>
        <end position="345"/>
    </location>
</feature>
<dbReference type="EMBL" id="UGYZ01000002">
    <property type="protein sequence ID" value="SUJ20848.1"/>
    <property type="molecule type" value="Genomic_DNA"/>
</dbReference>
<feature type="transmembrane region" description="Helical" evidence="1">
    <location>
        <begin position="69"/>
        <end position="90"/>
    </location>
</feature>
<feature type="transmembrane region" description="Helical" evidence="1">
    <location>
        <begin position="42"/>
        <end position="62"/>
    </location>
</feature>
<sequence>MLEKEQSFIDLRRNILLVILPILFLSALVSIVVNIGKQEVHFDFIIKMFLACTFMIGWFAALVRWKMKLLELIILFGLYVYHWLKVTIFVRSHLGVVGTVHFDSFVVWLPLIIIFTYAIWSKRLAIRLSLLLLIGSIIPSVYYINELSAAFLEYFAQLILAMIVYILVLIFSFKIIRTHAEVEIMRRQLRVDPLTQVGNRFQIDEWMQSFLGKAKEDEYSIIFFDIDHFKEINDQFGHNIGDEVLRELAQVVQNELKKNEHFGRWGGEEFMIILRGSECAAYRLAEILRQAIESHNFTGIHRLTASFGVTGYIQGDTTESMLLRVDQRLYASKNVGRNIVTGRINE</sequence>
<dbReference type="InterPro" id="IPR000160">
    <property type="entry name" value="GGDEF_dom"/>
</dbReference>
<organism evidence="3 4">
    <name type="scientific">Sporosarcina pasteurii</name>
    <name type="common">Bacillus pasteurii</name>
    <dbReference type="NCBI Taxonomy" id="1474"/>
    <lineage>
        <taxon>Bacteria</taxon>
        <taxon>Bacillati</taxon>
        <taxon>Bacillota</taxon>
        <taxon>Bacilli</taxon>
        <taxon>Bacillales</taxon>
        <taxon>Caryophanaceae</taxon>
        <taxon>Sporosarcina</taxon>
    </lineage>
</organism>
<dbReference type="PANTHER" id="PTHR45138:SF9">
    <property type="entry name" value="DIGUANYLATE CYCLASE DGCM-RELATED"/>
    <property type="match status" value="1"/>
</dbReference>
<dbReference type="GO" id="GO:0052621">
    <property type="term" value="F:diguanylate cyclase activity"/>
    <property type="evidence" value="ECO:0007669"/>
    <property type="project" value="TreeGrafter"/>
</dbReference>
<dbReference type="Proteomes" id="UP000254519">
    <property type="component" value="Unassembled WGS sequence"/>
</dbReference>
<reference evidence="3 4" key="1">
    <citation type="submission" date="2018-06" db="EMBL/GenBank/DDBJ databases">
        <authorList>
            <consortium name="Pathogen Informatics"/>
            <person name="Doyle S."/>
        </authorList>
    </citation>
    <scope>NUCLEOTIDE SEQUENCE [LARGE SCALE GENOMIC DNA]</scope>
    <source>
        <strain evidence="4">ATCC 11859 / DSM 33 / NCIB 8841 / NCTC 4822</strain>
    </source>
</reference>
<dbReference type="NCBIfam" id="TIGR00254">
    <property type="entry name" value="GGDEF"/>
    <property type="match status" value="1"/>
</dbReference>
<dbReference type="InterPro" id="IPR029787">
    <property type="entry name" value="Nucleotide_cyclase"/>
</dbReference>
<evidence type="ECO:0000313" key="3">
    <source>
        <dbReference type="EMBL" id="SUJ20848.1"/>
    </source>
</evidence>
<keyword evidence="4" id="KW-1185">Reference proteome</keyword>
<keyword evidence="1" id="KW-1133">Transmembrane helix</keyword>
<dbReference type="OrthoDB" id="9759607at2"/>
<feature type="transmembrane region" description="Helical" evidence="1">
    <location>
        <begin position="15"/>
        <end position="36"/>
    </location>
</feature>
<feature type="transmembrane region" description="Helical" evidence="1">
    <location>
        <begin position="154"/>
        <end position="176"/>
    </location>
</feature>
<dbReference type="GO" id="GO:0043709">
    <property type="term" value="P:cell adhesion involved in single-species biofilm formation"/>
    <property type="evidence" value="ECO:0007669"/>
    <property type="project" value="TreeGrafter"/>
</dbReference>
<accession>A0A380CJS7</accession>
<dbReference type="PROSITE" id="PS50887">
    <property type="entry name" value="GGDEF"/>
    <property type="match status" value="1"/>
</dbReference>
<dbReference type="FunFam" id="3.30.70.270:FF:000001">
    <property type="entry name" value="Diguanylate cyclase domain protein"/>
    <property type="match status" value="1"/>
</dbReference>
<keyword evidence="1" id="KW-0812">Transmembrane</keyword>
<dbReference type="Gene3D" id="3.30.70.270">
    <property type="match status" value="1"/>
</dbReference>
<dbReference type="PANTHER" id="PTHR45138">
    <property type="entry name" value="REGULATORY COMPONENTS OF SENSORY TRANSDUCTION SYSTEM"/>
    <property type="match status" value="1"/>
</dbReference>
<dbReference type="SMART" id="SM00267">
    <property type="entry name" value="GGDEF"/>
    <property type="match status" value="1"/>
</dbReference>
<feature type="transmembrane region" description="Helical" evidence="1">
    <location>
        <begin position="96"/>
        <end position="117"/>
    </location>
</feature>
<evidence type="ECO:0000313" key="4">
    <source>
        <dbReference type="Proteomes" id="UP000254519"/>
    </source>
</evidence>
<evidence type="ECO:0000259" key="2">
    <source>
        <dbReference type="PROSITE" id="PS50887"/>
    </source>
</evidence>